<name>A0A8H6KV50_9PEZI</name>
<sequence>MDSSAQQDSPLSIAANVAGILTFIVAILAAAYVRITYLRNSDDEYFRVKASLSWFKTESTWLSELIRTAGERPGGPHRGQPEYEMYAFVMDDLVKLEQRILDLLAEAETKAAGQDVGSQGKWTLVPRSWSFTTNVAMAWLPVRTKTLELVRQREALTGRVQFTQMSMISS</sequence>
<dbReference type="EMBL" id="WIGO01000020">
    <property type="protein sequence ID" value="KAF6838227.1"/>
    <property type="molecule type" value="Genomic_DNA"/>
</dbReference>
<evidence type="ECO:0000256" key="1">
    <source>
        <dbReference type="SAM" id="Phobius"/>
    </source>
</evidence>
<comment type="caution">
    <text evidence="2">The sequence shown here is derived from an EMBL/GenBank/DDBJ whole genome shotgun (WGS) entry which is preliminary data.</text>
</comment>
<keyword evidence="1" id="KW-1133">Transmembrane helix</keyword>
<dbReference type="AlphaFoldDB" id="A0A8H6KV50"/>
<keyword evidence="1" id="KW-0812">Transmembrane</keyword>
<accession>A0A8H6KV50</accession>
<proteinExistence type="predicted"/>
<protein>
    <submittedName>
        <fullName evidence="2">Uncharacterized protein</fullName>
    </submittedName>
</protein>
<evidence type="ECO:0000313" key="2">
    <source>
        <dbReference type="EMBL" id="KAF6838227.1"/>
    </source>
</evidence>
<dbReference type="Proteomes" id="UP000654918">
    <property type="component" value="Unassembled WGS sequence"/>
</dbReference>
<gene>
    <name evidence="2" type="ORF">CPLU01_02588</name>
</gene>
<feature type="transmembrane region" description="Helical" evidence="1">
    <location>
        <begin position="12"/>
        <end position="33"/>
    </location>
</feature>
<organism evidence="2 3">
    <name type="scientific">Colletotrichum plurivorum</name>
    <dbReference type="NCBI Taxonomy" id="2175906"/>
    <lineage>
        <taxon>Eukaryota</taxon>
        <taxon>Fungi</taxon>
        <taxon>Dikarya</taxon>
        <taxon>Ascomycota</taxon>
        <taxon>Pezizomycotina</taxon>
        <taxon>Sordariomycetes</taxon>
        <taxon>Hypocreomycetidae</taxon>
        <taxon>Glomerellales</taxon>
        <taxon>Glomerellaceae</taxon>
        <taxon>Colletotrichum</taxon>
        <taxon>Colletotrichum orchidearum species complex</taxon>
    </lineage>
</organism>
<keyword evidence="3" id="KW-1185">Reference proteome</keyword>
<reference evidence="2" key="1">
    <citation type="journal article" date="2020" name="Phytopathology">
        <title>Genome Sequence Resources of Colletotrichum truncatum, C. plurivorum, C. musicola, and C. sojae: Four Species Pathogenic to Soybean (Glycine max).</title>
        <authorList>
            <person name="Rogerio F."/>
            <person name="Boufleur T.R."/>
            <person name="Ciampi-Guillardi M."/>
            <person name="Sukno S.A."/>
            <person name="Thon M.R."/>
            <person name="Massola Junior N.S."/>
            <person name="Baroncelli R."/>
        </authorList>
    </citation>
    <scope>NUCLEOTIDE SEQUENCE</scope>
    <source>
        <strain evidence="2">LFN00145</strain>
    </source>
</reference>
<keyword evidence="1" id="KW-0472">Membrane</keyword>
<evidence type="ECO:0000313" key="3">
    <source>
        <dbReference type="Proteomes" id="UP000654918"/>
    </source>
</evidence>